<reference evidence="2" key="1">
    <citation type="journal article" date="2019" name="Int. J. Syst. Evol. Microbiol.">
        <title>The Global Catalogue of Microorganisms (GCM) 10K type strain sequencing project: providing services to taxonomists for standard genome sequencing and annotation.</title>
        <authorList>
            <consortium name="The Broad Institute Genomics Platform"/>
            <consortium name="The Broad Institute Genome Sequencing Center for Infectious Disease"/>
            <person name="Wu L."/>
            <person name="Ma J."/>
        </authorList>
    </citation>
    <scope>NUCLEOTIDE SEQUENCE [LARGE SCALE GENOMIC DNA]</scope>
    <source>
        <strain evidence="2">CGMCC 1.12778</strain>
    </source>
</reference>
<dbReference type="RefSeq" id="WP_188571094.1">
    <property type="nucleotide sequence ID" value="NZ_BMFW01000005.1"/>
</dbReference>
<dbReference type="EMBL" id="BMFW01000005">
    <property type="protein sequence ID" value="GGH93928.1"/>
    <property type="molecule type" value="Genomic_DNA"/>
</dbReference>
<protein>
    <recommendedName>
        <fullName evidence="3">HNH endonuclease</fullName>
    </recommendedName>
</protein>
<dbReference type="Proteomes" id="UP000643279">
    <property type="component" value="Unassembled WGS sequence"/>
</dbReference>
<name>A0ABQ2AM56_9MICC</name>
<comment type="caution">
    <text evidence="1">The sequence shown here is derived from an EMBL/GenBank/DDBJ whole genome shotgun (WGS) entry which is preliminary data.</text>
</comment>
<proteinExistence type="predicted"/>
<evidence type="ECO:0008006" key="3">
    <source>
        <dbReference type="Google" id="ProtNLM"/>
    </source>
</evidence>
<evidence type="ECO:0000313" key="1">
    <source>
        <dbReference type="EMBL" id="GGH93928.1"/>
    </source>
</evidence>
<gene>
    <name evidence="1" type="ORF">GCM10007170_15940</name>
</gene>
<sequence length="118" mass="12976">MKAICPGCGRATFWRFRDRKDAGKSRPALPEGFLSAVTADGACMTCWRARNGKTRAIPVDPALAPRGISNRAPMTEEQITAARMSLARFTEDRRVRGIPAEGINPWELHRPGLSLLEA</sequence>
<accession>A0ABQ2AM56</accession>
<keyword evidence="2" id="KW-1185">Reference proteome</keyword>
<organism evidence="1 2">
    <name type="scientific">Arthrobacter liuii</name>
    <dbReference type="NCBI Taxonomy" id="1476996"/>
    <lineage>
        <taxon>Bacteria</taxon>
        <taxon>Bacillati</taxon>
        <taxon>Actinomycetota</taxon>
        <taxon>Actinomycetes</taxon>
        <taxon>Micrococcales</taxon>
        <taxon>Micrococcaceae</taxon>
        <taxon>Arthrobacter</taxon>
    </lineage>
</organism>
<evidence type="ECO:0000313" key="2">
    <source>
        <dbReference type="Proteomes" id="UP000643279"/>
    </source>
</evidence>